<sequence>MAKLTNALRSGTPPKSRVDAGSRVLGEEEIARVRSEFARTGKAVVTDRSGNRFLISRRGK</sequence>
<evidence type="ECO:0000256" key="1">
    <source>
        <dbReference type="SAM" id="MobiDB-lite"/>
    </source>
</evidence>
<evidence type="ECO:0000313" key="3">
    <source>
        <dbReference type="Proteomes" id="UP001634747"/>
    </source>
</evidence>
<evidence type="ECO:0000313" key="2">
    <source>
        <dbReference type="EMBL" id="MFN2974286.1"/>
    </source>
</evidence>
<dbReference type="RefSeq" id="WP_344687204.1">
    <property type="nucleotide sequence ID" value="NZ_BAABBH010000001.1"/>
</dbReference>
<dbReference type="Proteomes" id="UP001634747">
    <property type="component" value="Unassembled WGS sequence"/>
</dbReference>
<protein>
    <submittedName>
        <fullName evidence="2">Uncharacterized protein</fullName>
    </submittedName>
</protein>
<gene>
    <name evidence="2" type="ORF">ACK2TP_00780</name>
</gene>
<organism evidence="2 3">
    <name type="scientific">Terriglobus aquaticus</name>
    <dbReference type="NCBI Taxonomy" id="940139"/>
    <lineage>
        <taxon>Bacteria</taxon>
        <taxon>Pseudomonadati</taxon>
        <taxon>Acidobacteriota</taxon>
        <taxon>Terriglobia</taxon>
        <taxon>Terriglobales</taxon>
        <taxon>Acidobacteriaceae</taxon>
        <taxon>Terriglobus</taxon>
    </lineage>
</organism>
<reference evidence="2 3" key="1">
    <citation type="submission" date="2024-12" db="EMBL/GenBank/DDBJ databases">
        <authorList>
            <person name="Lee Y."/>
        </authorList>
    </citation>
    <scope>NUCLEOTIDE SEQUENCE [LARGE SCALE GENOMIC DNA]</scope>
    <source>
        <strain evidence="2 3">03SUJ4</strain>
    </source>
</reference>
<comment type="caution">
    <text evidence="2">The sequence shown here is derived from an EMBL/GenBank/DDBJ whole genome shotgun (WGS) entry which is preliminary data.</text>
</comment>
<dbReference type="EMBL" id="JBJYXY010000001">
    <property type="protein sequence ID" value="MFN2974286.1"/>
    <property type="molecule type" value="Genomic_DNA"/>
</dbReference>
<proteinExistence type="predicted"/>
<name>A0ABW9KF61_9BACT</name>
<keyword evidence="3" id="KW-1185">Reference proteome</keyword>
<feature type="region of interest" description="Disordered" evidence="1">
    <location>
        <begin position="1"/>
        <end position="22"/>
    </location>
</feature>
<accession>A0ABW9KF61</accession>